<accession>A7J723</accession>
<dbReference type="Proteomes" id="UP000204095">
    <property type="component" value="Segment"/>
</dbReference>
<organismHost>
    <name type="scientific">Paramecium bursaria</name>
    <dbReference type="NCBI Taxonomy" id="74790"/>
</organismHost>
<evidence type="ECO:0000313" key="1">
    <source>
        <dbReference type="EMBL" id="ABT15604.1"/>
    </source>
</evidence>
<gene>
    <name evidence="1" type="primary">n319R</name>
    <name evidence="1" type="ORF">FR483_n319R</name>
</gene>
<dbReference type="RefSeq" id="YP_001425951.1">
    <property type="nucleotide sequence ID" value="NC_008603.1"/>
</dbReference>
<protein>
    <submittedName>
        <fullName evidence="1">Uncharacterized protein n319R</fullName>
    </submittedName>
</protein>
<proteinExistence type="predicted"/>
<dbReference type="EMBL" id="DQ890022">
    <property type="protein sequence ID" value="ABT15604.1"/>
    <property type="molecule type" value="Genomic_DNA"/>
</dbReference>
<name>A7J723_PBCVF</name>
<organism evidence="1 2">
    <name type="scientific">Paramecium bursaria Chlorella virus FR483</name>
    <name type="common">PBCV-FR483</name>
    <dbReference type="NCBI Taxonomy" id="399781"/>
    <lineage>
        <taxon>Viruses</taxon>
        <taxon>Varidnaviria</taxon>
        <taxon>Bamfordvirae</taxon>
        <taxon>Nucleocytoviricota</taxon>
        <taxon>Megaviricetes</taxon>
        <taxon>Algavirales</taxon>
        <taxon>Phycodnaviridae</taxon>
        <taxon>Chlorovirus</taxon>
        <taxon>Chlorovirus conductrix</taxon>
        <taxon>Paramecium bursaria Chlorella virus A1</taxon>
    </lineage>
</organism>
<dbReference type="GeneID" id="5469919"/>
<dbReference type="KEGG" id="vg:5469919"/>
<reference evidence="1 2" key="1">
    <citation type="journal article" date="2007" name="Virology">
        <title>Sequence and annotation of the 314-kb MT325 and the 321-kb FR483 viruses that infect Chlorella Pbi.</title>
        <authorList>
            <person name="Fitzgerald L.A."/>
            <person name="Graves M.V."/>
            <person name="Li X."/>
            <person name="Feldblyum T."/>
            <person name="Hartigan J."/>
            <person name="Van Etten J.L."/>
        </authorList>
    </citation>
    <scope>NUCLEOTIDE SEQUENCE [LARGE SCALE GENOMIC DNA]</scope>
    <source>
        <strain evidence="1 2">FR483</strain>
    </source>
</reference>
<evidence type="ECO:0000313" key="2">
    <source>
        <dbReference type="Proteomes" id="UP000204095"/>
    </source>
</evidence>
<sequence length="81" mass="9098">MQEVAFLYIRTYFYIKSSFSPQIVRDQMTQCPRLSNSCAISLTVIGKDVSGQTSLSTLIITNFLIFFHSGKAINKRMATAP</sequence>